<gene>
    <name evidence="1" type="ORF">CRV09_03255</name>
</gene>
<accession>A0A2P5T1G7</accession>
<evidence type="ECO:0000313" key="1">
    <source>
        <dbReference type="EMBL" id="PPI88418.1"/>
    </source>
</evidence>
<dbReference type="OrthoDB" id="6907228at2"/>
<evidence type="ECO:0000313" key="2">
    <source>
        <dbReference type="Proteomes" id="UP000295937"/>
    </source>
</evidence>
<dbReference type="EMBL" id="PDKR01000005">
    <property type="protein sequence ID" value="PPI88418.1"/>
    <property type="molecule type" value="Genomic_DNA"/>
</dbReference>
<name>A0A2P5T1G7_9GAMM</name>
<dbReference type="InterPro" id="IPR025148">
    <property type="entry name" value="AtzG-like"/>
</dbReference>
<dbReference type="Pfam" id="PF13318">
    <property type="entry name" value="AtzG-like"/>
    <property type="match status" value="1"/>
</dbReference>
<dbReference type="AlphaFoldDB" id="A0A2P5T1G7"/>
<sequence length="61" mass="7149">MNNIIDWQEYVMQMEILMNFNLDKLNHSEIIKQIKNISNIATPLMAFPLEDRIPVAGVYNL</sequence>
<reference evidence="1 2" key="1">
    <citation type="journal article" date="2018" name="Genome Biol. Evol.">
        <title>Cladogenesis and Genomic Streamlining in Extracellular Endosymbionts of Tropical Stink Bugs.</title>
        <authorList>
            <person name="Otero-Bravo A."/>
            <person name="Goffredi S."/>
            <person name="Sabree Z.L."/>
        </authorList>
    </citation>
    <scope>NUCLEOTIDE SEQUENCE [LARGE SCALE GENOMIC DNA]</scope>
    <source>
        <strain evidence="1 2">SoEO</strain>
    </source>
</reference>
<dbReference type="Proteomes" id="UP000295937">
    <property type="component" value="Unassembled WGS sequence"/>
</dbReference>
<protein>
    <submittedName>
        <fullName evidence="1">DUF4089 domain-containing protein</fullName>
    </submittedName>
</protein>
<organism evidence="1 2">
    <name type="scientific">Candidatus Pantoea edessiphila</name>
    <dbReference type="NCBI Taxonomy" id="2044610"/>
    <lineage>
        <taxon>Bacteria</taxon>
        <taxon>Pseudomonadati</taxon>
        <taxon>Pseudomonadota</taxon>
        <taxon>Gammaproteobacteria</taxon>
        <taxon>Enterobacterales</taxon>
        <taxon>Erwiniaceae</taxon>
        <taxon>Pantoea</taxon>
    </lineage>
</organism>
<comment type="caution">
    <text evidence="1">The sequence shown here is derived from an EMBL/GenBank/DDBJ whole genome shotgun (WGS) entry which is preliminary data.</text>
</comment>
<proteinExistence type="predicted"/>
<dbReference type="RefSeq" id="WP_136132726.1">
    <property type="nucleotide sequence ID" value="NZ_PDKR01000005.1"/>
</dbReference>